<dbReference type="GO" id="GO:0016702">
    <property type="term" value="F:oxidoreductase activity, acting on single donors with incorporation of molecular oxygen, incorporation of two atoms of oxygen"/>
    <property type="evidence" value="ECO:0007669"/>
    <property type="project" value="UniProtKB-ARBA"/>
</dbReference>
<reference evidence="8" key="3">
    <citation type="journal article" name="BMC Genomics">
        <title>New genome assemblies reveal patterns of domestication and adaptation across Brettanomyces (Dekkera) species.</title>
        <authorList>
            <person name="Roach M.J."/>
            <person name="Borneman A.R."/>
        </authorList>
    </citation>
    <scope>NUCLEOTIDE SEQUENCE</scope>
    <source>
        <strain evidence="8">UCD 2041</strain>
    </source>
</reference>
<name>A0A8H6BBW1_DEKBR</name>
<dbReference type="RefSeq" id="XP_041138116.1">
    <property type="nucleotide sequence ID" value="XM_041279902.1"/>
</dbReference>
<dbReference type="SUPFAM" id="SSF53213">
    <property type="entry name" value="LigB-like"/>
    <property type="match status" value="1"/>
</dbReference>
<evidence type="ECO:0000313" key="7">
    <source>
        <dbReference type="EMBL" id="KAF6008803.1"/>
    </source>
</evidence>
<dbReference type="CDD" id="cd07363">
    <property type="entry name" value="45_DOPA_Dioxygenase"/>
    <property type="match status" value="1"/>
</dbReference>
<dbReference type="PANTHER" id="PTHR30096:SF0">
    <property type="entry name" value="4,5-DOPA DIOXYGENASE EXTRADIOL-LIKE PROTEIN"/>
    <property type="match status" value="1"/>
</dbReference>
<keyword evidence="3" id="KW-0479">Metal-binding</keyword>
<dbReference type="PANTHER" id="PTHR30096">
    <property type="entry name" value="4,5-DOPA DIOXYGENASE EXTRADIOL-LIKE PROTEIN"/>
    <property type="match status" value="1"/>
</dbReference>
<evidence type="ECO:0000313" key="8">
    <source>
        <dbReference type="EMBL" id="QOU21623.1"/>
    </source>
</evidence>
<comment type="cofactor">
    <cofactor evidence="1">
        <name>Zn(2+)</name>
        <dbReference type="ChEBI" id="CHEBI:29105"/>
    </cofactor>
</comment>
<dbReference type="EMBL" id="CP063136">
    <property type="protein sequence ID" value="QOU21623.1"/>
    <property type="molecule type" value="Genomic_DNA"/>
</dbReference>
<evidence type="ECO:0000256" key="4">
    <source>
        <dbReference type="ARBA" id="ARBA00022833"/>
    </source>
</evidence>
<dbReference type="GO" id="GO:0008198">
    <property type="term" value="F:ferrous iron binding"/>
    <property type="evidence" value="ECO:0007669"/>
    <property type="project" value="InterPro"/>
</dbReference>
<dbReference type="AlphaFoldDB" id="A0A8H6BBW1"/>
<accession>A0A8H6BBW1</accession>
<evidence type="ECO:0000259" key="6">
    <source>
        <dbReference type="Pfam" id="PF02900"/>
    </source>
</evidence>
<dbReference type="InterPro" id="IPR014436">
    <property type="entry name" value="Extradiol_dOase_DODA"/>
</dbReference>
<dbReference type="EMBL" id="JABCYN010000034">
    <property type="protein sequence ID" value="KAF6008803.1"/>
    <property type="molecule type" value="Genomic_DNA"/>
</dbReference>
<dbReference type="Pfam" id="PF02900">
    <property type="entry name" value="LigB"/>
    <property type="match status" value="1"/>
</dbReference>
<evidence type="ECO:0000256" key="2">
    <source>
        <dbReference type="ARBA" id="ARBA00007581"/>
    </source>
</evidence>
<proteinExistence type="inferred from homology"/>
<evidence type="ECO:0000256" key="3">
    <source>
        <dbReference type="ARBA" id="ARBA00022723"/>
    </source>
</evidence>
<organism evidence="7 9">
    <name type="scientific">Dekkera bruxellensis</name>
    <name type="common">Brettanomyces custersii</name>
    <dbReference type="NCBI Taxonomy" id="5007"/>
    <lineage>
        <taxon>Eukaryota</taxon>
        <taxon>Fungi</taxon>
        <taxon>Dikarya</taxon>
        <taxon>Ascomycota</taxon>
        <taxon>Saccharomycotina</taxon>
        <taxon>Pichiomycetes</taxon>
        <taxon>Pichiales</taxon>
        <taxon>Pichiaceae</taxon>
        <taxon>Brettanomyces</taxon>
    </lineage>
</organism>
<dbReference type="GO" id="GO:0008270">
    <property type="term" value="F:zinc ion binding"/>
    <property type="evidence" value="ECO:0007669"/>
    <property type="project" value="InterPro"/>
</dbReference>
<sequence>MSYIYKLTSKVKQTAKYYNPMSYSIDKFQFRKSPNGPLPMFFFSHGGPTFADKNDKYGSNLGAWNKTREVGKYIKNTLKPDFIICVSAHWQSDFPNKVEIAIPGPKENRFMESGTTSHRITPDENTLIYDFYNFPAVHYRNQFHTLANRAIAKDIAKTFSESNFFEAETRERGIDHGCWVPLRVAFGNTQVEDTKELDVECPVIQVSLAGTDDIEIHYKLGQVLNKYRDLNGCIILSGMSVHSLRDIGRAIQSGKPALDYVSPFNSLITKILTGPSSEILSQLKQLPNKEGWRTLYRLSHPTNEHFLPMVVGAGAAKGDECKELYNAADLSLGWNIYRWGKTGKKGL</sequence>
<evidence type="ECO:0000256" key="5">
    <source>
        <dbReference type="ARBA" id="ARBA00023002"/>
    </source>
</evidence>
<gene>
    <name evidence="8" type="ORF">BRETT_001348</name>
    <name evidence="7" type="ORF">HII12_004031</name>
</gene>
<feature type="domain" description="Extradiol ring-cleavage dioxygenase class III enzyme subunit B" evidence="6">
    <location>
        <begin position="41"/>
        <end position="322"/>
    </location>
</feature>
<keyword evidence="4" id="KW-0862">Zinc</keyword>
<dbReference type="InterPro" id="IPR004183">
    <property type="entry name" value="Xdiol_dOase_suB"/>
</dbReference>
<dbReference type="GeneID" id="64573273"/>
<dbReference type="Proteomes" id="UP000663131">
    <property type="component" value="Chromosome 8"/>
</dbReference>
<dbReference type="Gene3D" id="3.40.830.10">
    <property type="entry name" value="LigB-like"/>
    <property type="match status" value="1"/>
</dbReference>
<dbReference type="KEGG" id="bbrx:BRETT_001348"/>
<keyword evidence="5" id="KW-0560">Oxidoreductase</keyword>
<reference evidence="8" key="2">
    <citation type="submission" date="2020-10" db="EMBL/GenBank/DDBJ databases">
        <authorList>
            <person name="Palmer J.M."/>
        </authorList>
    </citation>
    <scope>NUCLEOTIDE SEQUENCE</scope>
    <source>
        <strain evidence="8">UCD 2041</strain>
    </source>
</reference>
<evidence type="ECO:0000313" key="9">
    <source>
        <dbReference type="Proteomes" id="UP000568158"/>
    </source>
</evidence>
<reference evidence="7 9" key="1">
    <citation type="journal article" date="2020" name="Appl. Microbiol. Biotechnol.">
        <title>Targeted gene deletion in Brettanomyces bruxellensis with an expression-free CRISPR-Cas9 system.</title>
        <authorList>
            <person name="Varela C."/>
            <person name="Bartel C."/>
            <person name="Onetto C."/>
            <person name="Borneman A."/>
        </authorList>
    </citation>
    <scope>NUCLEOTIDE SEQUENCE [LARGE SCALE GENOMIC DNA]</scope>
    <source>
        <strain evidence="7 9">AWRI1613</strain>
    </source>
</reference>
<protein>
    <recommendedName>
        <fullName evidence="6">Extradiol ring-cleavage dioxygenase class III enzyme subunit B domain-containing protein</fullName>
    </recommendedName>
</protein>
<dbReference type="OrthoDB" id="7396853at2759"/>
<evidence type="ECO:0000256" key="1">
    <source>
        <dbReference type="ARBA" id="ARBA00001947"/>
    </source>
</evidence>
<comment type="similarity">
    <text evidence="2">Belongs to the DODA-type extradiol aromatic ring-opening dioxygenase family.</text>
</comment>
<dbReference type="Proteomes" id="UP000568158">
    <property type="component" value="Unassembled WGS sequence"/>
</dbReference>